<gene>
    <name evidence="1" type="ORF">A3C06_03140</name>
</gene>
<reference evidence="1 2" key="1">
    <citation type="journal article" date="2016" name="Nat. Commun.">
        <title>Thousands of microbial genomes shed light on interconnected biogeochemical processes in an aquifer system.</title>
        <authorList>
            <person name="Anantharaman K."/>
            <person name="Brown C.T."/>
            <person name="Hug L.A."/>
            <person name="Sharon I."/>
            <person name="Castelle C.J."/>
            <person name="Probst A.J."/>
            <person name="Thomas B.C."/>
            <person name="Singh A."/>
            <person name="Wilkins M.J."/>
            <person name="Karaoz U."/>
            <person name="Brodie E.L."/>
            <person name="Williams K.H."/>
            <person name="Hubbard S.S."/>
            <person name="Banfield J.F."/>
        </authorList>
    </citation>
    <scope>NUCLEOTIDE SEQUENCE [LARGE SCALE GENOMIC DNA]</scope>
</reference>
<accession>A0A1G2MRQ3</accession>
<organism evidence="1 2">
    <name type="scientific">Candidatus Taylorbacteria bacterium RIFCSPHIGHO2_02_FULL_46_13</name>
    <dbReference type="NCBI Taxonomy" id="1802312"/>
    <lineage>
        <taxon>Bacteria</taxon>
        <taxon>Candidatus Tayloriibacteriota</taxon>
    </lineage>
</organism>
<dbReference type="AlphaFoldDB" id="A0A1G2MRQ3"/>
<name>A0A1G2MRQ3_9BACT</name>
<protein>
    <recommendedName>
        <fullName evidence="3">Four helix bundle protein</fullName>
    </recommendedName>
</protein>
<evidence type="ECO:0008006" key="3">
    <source>
        <dbReference type="Google" id="ProtNLM"/>
    </source>
</evidence>
<dbReference type="Gene3D" id="1.20.1440.60">
    <property type="entry name" value="23S rRNA-intervening sequence"/>
    <property type="match status" value="1"/>
</dbReference>
<dbReference type="SUPFAM" id="SSF158446">
    <property type="entry name" value="IVS-encoded protein-like"/>
    <property type="match status" value="1"/>
</dbReference>
<sequence>MFKFTPKKPIRSFRDLEVYQKTLEGVVIFYKDIRPELVKLQYDLLEGMTNCALSIPLFVAESHGMRFSDFKLAVATLEKAMQDCNKMIVYLEQTAGIYGTKLSVDLIDDLSRRYMDTRGKMFRLEKSWQKFRQADVAMSKFKK</sequence>
<dbReference type="Proteomes" id="UP000177565">
    <property type="component" value="Unassembled WGS sequence"/>
</dbReference>
<dbReference type="EMBL" id="MHRQ01000020">
    <property type="protein sequence ID" value="OHA26545.1"/>
    <property type="molecule type" value="Genomic_DNA"/>
</dbReference>
<proteinExistence type="predicted"/>
<comment type="caution">
    <text evidence="1">The sequence shown here is derived from an EMBL/GenBank/DDBJ whole genome shotgun (WGS) entry which is preliminary data.</text>
</comment>
<evidence type="ECO:0000313" key="2">
    <source>
        <dbReference type="Proteomes" id="UP000177565"/>
    </source>
</evidence>
<evidence type="ECO:0000313" key="1">
    <source>
        <dbReference type="EMBL" id="OHA26545.1"/>
    </source>
</evidence>
<dbReference type="InterPro" id="IPR036583">
    <property type="entry name" value="23S_rRNA_IVS_sf"/>
</dbReference>